<protein>
    <submittedName>
        <fullName evidence="1">Uncharacterized protein</fullName>
    </submittedName>
</protein>
<dbReference type="HOGENOM" id="CLU_1601842_0_0_7"/>
<dbReference type="STRING" id="709032.Sulku_1965"/>
<name>E4U268_SULKY</name>
<accession>E4U268</accession>
<proteinExistence type="predicted"/>
<evidence type="ECO:0000313" key="1">
    <source>
        <dbReference type="EMBL" id="ADR34625.1"/>
    </source>
</evidence>
<organism evidence="1 2">
    <name type="scientific">Sulfuricurvum kujiense (strain ATCC BAA-921 / DSM 16994 / JCM 11577 / YK-1)</name>
    <dbReference type="NCBI Taxonomy" id="709032"/>
    <lineage>
        <taxon>Bacteria</taxon>
        <taxon>Pseudomonadati</taxon>
        <taxon>Campylobacterota</taxon>
        <taxon>Epsilonproteobacteria</taxon>
        <taxon>Campylobacterales</taxon>
        <taxon>Sulfurimonadaceae</taxon>
        <taxon>Sulfuricurvum</taxon>
    </lineage>
</organism>
<dbReference type="Proteomes" id="UP000008721">
    <property type="component" value="Chromosome"/>
</dbReference>
<dbReference type="RefSeq" id="WP_013460822.1">
    <property type="nucleotide sequence ID" value="NC_014762.1"/>
</dbReference>
<gene>
    <name evidence="1" type="ordered locus">Sulku_1965</name>
</gene>
<dbReference type="EMBL" id="CP002355">
    <property type="protein sequence ID" value="ADR34625.1"/>
    <property type="molecule type" value="Genomic_DNA"/>
</dbReference>
<dbReference type="AlphaFoldDB" id="E4U268"/>
<sequence>MRNFDNYKFKSLSDGGFDEQHQLILDQINSIKQEKNLPDLIDILEVYTSQKDMPVNLECIEVDIHEEIDGSLDFFNEGFEHTLQNPEDVFRIDLWRYWTFWVGICIYVVDKFSSKKWLYLIEDEDELDEMYRYEATYPDNEPSALLQSSDQDMIEVFLVGKLTFIE</sequence>
<dbReference type="KEGG" id="sku:Sulku_1965"/>
<reference evidence="1 2" key="1">
    <citation type="journal article" date="2012" name="Stand. Genomic Sci.">
        <title>Complete genome sequence of the sulfur compounds oxidizing chemolithoautotroph Sulfuricurvum kujiense type strain (YK-1(T)).</title>
        <authorList>
            <person name="Han C."/>
            <person name="Kotsyurbenko O."/>
            <person name="Chertkov O."/>
            <person name="Held B."/>
            <person name="Lapidus A."/>
            <person name="Nolan M."/>
            <person name="Lucas S."/>
            <person name="Hammon N."/>
            <person name="Deshpande S."/>
            <person name="Cheng J.F."/>
            <person name="Tapia R."/>
            <person name="Goodwin L.A."/>
            <person name="Pitluck S."/>
            <person name="Liolios K."/>
            <person name="Pagani I."/>
            <person name="Ivanova N."/>
            <person name="Mavromatis K."/>
            <person name="Mikhailova N."/>
            <person name="Pati A."/>
            <person name="Chen A."/>
            <person name="Palaniappan K."/>
            <person name="Land M."/>
            <person name="Hauser L."/>
            <person name="Chang Y.J."/>
            <person name="Jeffries C.D."/>
            <person name="Brambilla E.M."/>
            <person name="Rohde M."/>
            <person name="Spring S."/>
            <person name="Sikorski J."/>
            <person name="Goker M."/>
            <person name="Woyke T."/>
            <person name="Bristow J."/>
            <person name="Eisen J.A."/>
            <person name="Markowitz V."/>
            <person name="Hugenholtz P."/>
            <person name="Kyrpides N.C."/>
            <person name="Klenk H.P."/>
            <person name="Detter J.C."/>
        </authorList>
    </citation>
    <scope>NUCLEOTIDE SEQUENCE [LARGE SCALE GENOMIC DNA]</scope>
    <source>
        <strain evidence="2">ATCC BAA-921 / DSM 16994 / JCM 11577 / YK-1</strain>
    </source>
</reference>
<evidence type="ECO:0000313" key="2">
    <source>
        <dbReference type="Proteomes" id="UP000008721"/>
    </source>
</evidence>
<keyword evidence="2" id="KW-1185">Reference proteome</keyword>